<dbReference type="SUPFAM" id="SSF56112">
    <property type="entry name" value="Protein kinase-like (PK-like)"/>
    <property type="match status" value="1"/>
</dbReference>
<dbReference type="Proteomes" id="UP000198420">
    <property type="component" value="Unassembled WGS sequence"/>
</dbReference>
<evidence type="ECO:0000259" key="1">
    <source>
        <dbReference type="Pfam" id="PF01636"/>
    </source>
</evidence>
<feature type="domain" description="Aminoglycoside phosphotransferase" evidence="1">
    <location>
        <begin position="38"/>
        <end position="274"/>
    </location>
</feature>
<dbReference type="Gene3D" id="3.90.1200.10">
    <property type="match status" value="1"/>
</dbReference>
<dbReference type="GO" id="GO:0016301">
    <property type="term" value="F:kinase activity"/>
    <property type="evidence" value="ECO:0007669"/>
    <property type="project" value="UniProtKB-KW"/>
</dbReference>
<gene>
    <name evidence="2" type="ORF">SAMN06265355_101421</name>
</gene>
<dbReference type="RefSeq" id="WP_089309826.1">
    <property type="nucleotide sequence ID" value="NZ_FZNP01000001.1"/>
</dbReference>
<dbReference type="CDD" id="cd05154">
    <property type="entry name" value="ACAD10_11_N-like"/>
    <property type="match status" value="1"/>
</dbReference>
<proteinExistence type="predicted"/>
<keyword evidence="3" id="KW-1185">Reference proteome</keyword>
<dbReference type="InterPro" id="IPR052898">
    <property type="entry name" value="ACAD10-like"/>
</dbReference>
<dbReference type="Gene3D" id="3.30.200.20">
    <property type="entry name" value="Phosphorylase Kinase, domain 1"/>
    <property type="match status" value="1"/>
</dbReference>
<dbReference type="Pfam" id="PF01636">
    <property type="entry name" value="APH"/>
    <property type="match status" value="1"/>
</dbReference>
<protein>
    <submittedName>
        <fullName evidence="2">Predicted kinase, aminoglycoside phosphotransferase (APT) family</fullName>
    </submittedName>
</protein>
<keyword evidence="2" id="KW-0808">Transferase</keyword>
<dbReference type="OrthoDB" id="3806873at2"/>
<dbReference type="EMBL" id="FZNP01000001">
    <property type="protein sequence ID" value="SNR25599.1"/>
    <property type="molecule type" value="Genomic_DNA"/>
</dbReference>
<dbReference type="InterPro" id="IPR002575">
    <property type="entry name" value="Aminoglycoside_PTrfase"/>
</dbReference>
<organism evidence="2 3">
    <name type="scientific">Actinomadura mexicana</name>
    <dbReference type="NCBI Taxonomy" id="134959"/>
    <lineage>
        <taxon>Bacteria</taxon>
        <taxon>Bacillati</taxon>
        <taxon>Actinomycetota</taxon>
        <taxon>Actinomycetes</taxon>
        <taxon>Streptosporangiales</taxon>
        <taxon>Thermomonosporaceae</taxon>
        <taxon>Actinomadura</taxon>
    </lineage>
</organism>
<dbReference type="InterPro" id="IPR011009">
    <property type="entry name" value="Kinase-like_dom_sf"/>
</dbReference>
<dbReference type="InterPro" id="IPR041726">
    <property type="entry name" value="ACAD10_11_N"/>
</dbReference>
<dbReference type="PANTHER" id="PTHR47829:SF1">
    <property type="entry name" value="HAD FAMILY PHOSPHATASE"/>
    <property type="match status" value="1"/>
</dbReference>
<reference evidence="3" key="1">
    <citation type="submission" date="2017-06" db="EMBL/GenBank/DDBJ databases">
        <authorList>
            <person name="Varghese N."/>
            <person name="Submissions S."/>
        </authorList>
    </citation>
    <scope>NUCLEOTIDE SEQUENCE [LARGE SCALE GENOMIC DNA]</scope>
    <source>
        <strain evidence="3">DSM 44485</strain>
    </source>
</reference>
<name>A0A238UWJ7_9ACTN</name>
<evidence type="ECO:0000313" key="2">
    <source>
        <dbReference type="EMBL" id="SNR25599.1"/>
    </source>
</evidence>
<dbReference type="AlphaFoldDB" id="A0A238UWJ7"/>
<accession>A0A238UWJ7</accession>
<keyword evidence="2" id="KW-0418">Kinase</keyword>
<sequence length="361" mass="39074">MTVDAELPAGVPGIDVPRLAAWLARELPGSGRISAIDLIAGGRSNLTYGITLDGGRRIVLRRPPLGHVLPTAHDMGREYRVLSALGRGTAVPVPVTLAFCDDEEVIGARFYLMDFVEGRVLRTREDAADITPEQARGLSDALAEALAAIHTVDVEAVGLGDFGRPSGYMERQLKRWGKQWDSSQEAVRATGGTHDLPEYDRLVARLADRLPADAPARLVHGDFRLDNALARLEPRPRIAAVVDWEMSTLGDPLSDLGLTLVYWAEAADAEQLPVGATITSAPGFLTRREFAGRYAELTGFDLADLDFYVAFACFKLAVILEGIHARYLQNATVGEGFDQIGGGVPLLLDRAHRTLDAGSVW</sequence>
<evidence type="ECO:0000313" key="3">
    <source>
        <dbReference type="Proteomes" id="UP000198420"/>
    </source>
</evidence>
<dbReference type="PANTHER" id="PTHR47829">
    <property type="entry name" value="HYDROLASE, PUTATIVE (AFU_ORTHOLOGUE AFUA_1G12880)-RELATED"/>
    <property type="match status" value="1"/>
</dbReference>